<dbReference type="InterPro" id="IPR006447">
    <property type="entry name" value="Myb_dom_plants"/>
</dbReference>
<dbReference type="EMBL" id="JAFCMP010000412">
    <property type="protein sequence ID" value="KAG5180091.1"/>
    <property type="molecule type" value="Genomic_DNA"/>
</dbReference>
<dbReference type="Proteomes" id="UP000664859">
    <property type="component" value="Unassembled WGS sequence"/>
</dbReference>
<reference evidence="6" key="1">
    <citation type="submission" date="2021-02" db="EMBL/GenBank/DDBJ databases">
        <title>First Annotated Genome of the Yellow-green Alga Tribonema minus.</title>
        <authorList>
            <person name="Mahan K.M."/>
        </authorList>
    </citation>
    <scope>NUCLEOTIDE SEQUENCE</scope>
    <source>
        <strain evidence="6">UTEX B ZZ1240</strain>
    </source>
</reference>
<proteinExistence type="predicted"/>
<evidence type="ECO:0000256" key="2">
    <source>
        <dbReference type="ARBA" id="ARBA00023015"/>
    </source>
</evidence>
<comment type="subcellular location">
    <subcellularLocation>
        <location evidence="1">Nucleus</location>
    </subcellularLocation>
</comment>
<evidence type="ECO:0000313" key="6">
    <source>
        <dbReference type="EMBL" id="KAG5180091.1"/>
    </source>
</evidence>
<keyword evidence="3" id="KW-0238">DNA-binding</keyword>
<keyword evidence="5" id="KW-0539">Nucleus</keyword>
<keyword evidence="4" id="KW-0804">Transcription</keyword>
<accession>A0A835YR85</accession>
<feature type="non-terminal residue" evidence="6">
    <location>
        <position position="75"/>
    </location>
</feature>
<evidence type="ECO:0000256" key="4">
    <source>
        <dbReference type="ARBA" id="ARBA00023163"/>
    </source>
</evidence>
<evidence type="ECO:0000256" key="1">
    <source>
        <dbReference type="ARBA" id="ARBA00004123"/>
    </source>
</evidence>
<dbReference type="GO" id="GO:0005634">
    <property type="term" value="C:nucleus"/>
    <property type="evidence" value="ECO:0007669"/>
    <property type="project" value="UniProtKB-SubCell"/>
</dbReference>
<evidence type="ECO:0000256" key="3">
    <source>
        <dbReference type="ARBA" id="ARBA00023125"/>
    </source>
</evidence>
<dbReference type="OrthoDB" id="60033at2759"/>
<keyword evidence="2" id="KW-0805">Transcription regulation</keyword>
<evidence type="ECO:0000256" key="5">
    <source>
        <dbReference type="ARBA" id="ARBA00023242"/>
    </source>
</evidence>
<dbReference type="NCBIfam" id="TIGR01557">
    <property type="entry name" value="myb_SHAQKYF"/>
    <property type="match status" value="1"/>
</dbReference>
<dbReference type="PANTHER" id="PTHR31312:SF1">
    <property type="entry name" value="TRANSCRIPTION ACTIVATOR GLK1"/>
    <property type="match status" value="1"/>
</dbReference>
<name>A0A835YR85_9STRA</name>
<dbReference type="GO" id="GO:0003700">
    <property type="term" value="F:DNA-binding transcription factor activity"/>
    <property type="evidence" value="ECO:0007669"/>
    <property type="project" value="InterPro"/>
</dbReference>
<dbReference type="FunFam" id="1.10.10.60:FF:000007">
    <property type="entry name" value="Two-component response regulator"/>
    <property type="match status" value="1"/>
</dbReference>
<keyword evidence="7" id="KW-1185">Reference proteome</keyword>
<protein>
    <submittedName>
        <fullName evidence="6">Uncharacterized protein</fullName>
    </submittedName>
</protein>
<evidence type="ECO:0000313" key="7">
    <source>
        <dbReference type="Proteomes" id="UP000664859"/>
    </source>
</evidence>
<feature type="non-terminal residue" evidence="6">
    <location>
        <position position="1"/>
    </location>
</feature>
<dbReference type="PANTHER" id="PTHR31312">
    <property type="entry name" value="TRANSCRIPTION ACTIVATOR GLK1"/>
    <property type="match status" value="1"/>
</dbReference>
<dbReference type="Gene3D" id="1.10.10.60">
    <property type="entry name" value="Homeodomain-like"/>
    <property type="match status" value="1"/>
</dbReference>
<dbReference type="AlphaFoldDB" id="A0A835YR85"/>
<gene>
    <name evidence="6" type="ORF">JKP88DRAFT_145800</name>
</gene>
<organism evidence="6 7">
    <name type="scientific">Tribonema minus</name>
    <dbReference type="NCBI Taxonomy" id="303371"/>
    <lineage>
        <taxon>Eukaryota</taxon>
        <taxon>Sar</taxon>
        <taxon>Stramenopiles</taxon>
        <taxon>Ochrophyta</taxon>
        <taxon>PX clade</taxon>
        <taxon>Xanthophyceae</taxon>
        <taxon>Tribonematales</taxon>
        <taxon>Tribonemataceae</taxon>
        <taxon>Tribonema</taxon>
    </lineage>
</organism>
<dbReference type="GO" id="GO:0045893">
    <property type="term" value="P:positive regulation of DNA-templated transcription"/>
    <property type="evidence" value="ECO:0007669"/>
    <property type="project" value="InterPro"/>
</dbReference>
<dbReference type="SUPFAM" id="SSF46689">
    <property type="entry name" value="Homeodomain-like"/>
    <property type="match status" value="1"/>
</dbReference>
<dbReference type="GO" id="GO:0003677">
    <property type="term" value="F:DNA binding"/>
    <property type="evidence" value="ECO:0007669"/>
    <property type="project" value="UniProtKB-KW"/>
</dbReference>
<comment type="caution">
    <text evidence="6">The sequence shown here is derived from an EMBL/GenBank/DDBJ whole genome shotgun (WGS) entry which is preliminary data.</text>
</comment>
<sequence length="75" mass="8571">RFVWPDALHAAFVTAIFDVGLKLASPRVLLDMMPDPQGLTTEHVKSHLQKFRLHRDKSREEFLTKHADGLSKGFD</sequence>
<dbReference type="InterPro" id="IPR044825">
    <property type="entry name" value="GLK1/2-like"/>
</dbReference>
<dbReference type="InterPro" id="IPR009057">
    <property type="entry name" value="Homeodomain-like_sf"/>
</dbReference>